<dbReference type="AlphaFoldDB" id="A0A7X5UD49"/>
<dbReference type="SUPFAM" id="SSF51110">
    <property type="entry name" value="alpha-D-mannose-specific plant lectins"/>
    <property type="match status" value="1"/>
</dbReference>
<dbReference type="InterPro" id="IPR013830">
    <property type="entry name" value="SGNH_hydro"/>
</dbReference>
<feature type="signal peptide" evidence="1">
    <location>
        <begin position="1"/>
        <end position="29"/>
    </location>
</feature>
<dbReference type="InterPro" id="IPR036426">
    <property type="entry name" value="Bulb-type_lectin_dom_sf"/>
</dbReference>
<dbReference type="GO" id="GO:0016788">
    <property type="term" value="F:hydrolase activity, acting on ester bonds"/>
    <property type="evidence" value="ECO:0007669"/>
    <property type="project" value="InterPro"/>
</dbReference>
<feature type="chain" id="PRO_5031346268" evidence="1">
    <location>
        <begin position="30"/>
        <end position="521"/>
    </location>
</feature>
<evidence type="ECO:0000313" key="3">
    <source>
        <dbReference type="EMBL" id="NII08310.1"/>
    </source>
</evidence>
<dbReference type="CDD" id="cd00028">
    <property type="entry name" value="B_lectin"/>
    <property type="match status" value="1"/>
</dbReference>
<reference evidence="3 4" key="1">
    <citation type="submission" date="2020-03" db="EMBL/GenBank/DDBJ databases">
        <authorList>
            <person name="Lai Q."/>
        </authorList>
    </citation>
    <scope>NUCLEOTIDE SEQUENCE [LARGE SCALE GENOMIC DNA]</scope>
    <source>
        <strain evidence="3 4">CCUG 25036</strain>
    </source>
</reference>
<dbReference type="Gene3D" id="3.40.50.1110">
    <property type="entry name" value="SGNH hydrolase"/>
    <property type="match status" value="1"/>
</dbReference>
<dbReference type="PANTHER" id="PTHR43784">
    <property type="entry name" value="GDSL-LIKE LIPASE/ACYLHYDROLASE, PUTATIVE (AFU_ORTHOLOGUE AFUA_2G00820)-RELATED"/>
    <property type="match status" value="1"/>
</dbReference>
<comment type="caution">
    <text evidence="3">The sequence shown here is derived from an EMBL/GenBank/DDBJ whole genome shotgun (WGS) entry which is preliminary data.</text>
</comment>
<evidence type="ECO:0000313" key="4">
    <source>
        <dbReference type="Proteomes" id="UP000490980"/>
    </source>
</evidence>
<proteinExistence type="predicted"/>
<dbReference type="SUPFAM" id="SSF52266">
    <property type="entry name" value="SGNH hydrolase"/>
    <property type="match status" value="1"/>
</dbReference>
<keyword evidence="4" id="KW-1185">Reference proteome</keyword>
<gene>
    <name evidence="3" type="ORF">HBF25_18140</name>
</gene>
<keyword evidence="1" id="KW-0732">Signal</keyword>
<dbReference type="CDD" id="cd01830">
    <property type="entry name" value="XynE_like"/>
    <property type="match status" value="1"/>
</dbReference>
<dbReference type="EMBL" id="JAARLZ010000011">
    <property type="protein sequence ID" value="NII08310.1"/>
    <property type="molecule type" value="Genomic_DNA"/>
</dbReference>
<feature type="domain" description="Bulb-type lectin" evidence="2">
    <location>
        <begin position="410"/>
        <end position="519"/>
    </location>
</feature>
<dbReference type="RefSeq" id="WP_166950957.1">
    <property type="nucleotide sequence ID" value="NZ_JAARLZ010000011.1"/>
</dbReference>
<evidence type="ECO:0000256" key="1">
    <source>
        <dbReference type="SAM" id="SignalP"/>
    </source>
</evidence>
<dbReference type="Gene3D" id="2.90.10.10">
    <property type="entry name" value="Bulb-type lectin domain"/>
    <property type="match status" value="2"/>
</dbReference>
<dbReference type="SMART" id="SM00108">
    <property type="entry name" value="B_lectin"/>
    <property type="match status" value="1"/>
</dbReference>
<protein>
    <submittedName>
        <fullName evidence="3">Lectin</fullName>
    </submittedName>
</protein>
<dbReference type="InterPro" id="IPR001480">
    <property type="entry name" value="Bulb-type_lectin_dom"/>
</dbReference>
<dbReference type="Proteomes" id="UP000490980">
    <property type="component" value="Unassembled WGS sequence"/>
</dbReference>
<name>A0A7X5UD49_9GAMM</name>
<evidence type="ECO:0000259" key="2">
    <source>
        <dbReference type="PROSITE" id="PS50927"/>
    </source>
</evidence>
<dbReference type="InterPro" id="IPR036514">
    <property type="entry name" value="SGNH_hydro_sf"/>
</dbReference>
<dbReference type="InterPro" id="IPR053140">
    <property type="entry name" value="GDSL_Rv0518-like"/>
</dbReference>
<accession>A0A7X5UD49</accession>
<dbReference type="Pfam" id="PF13472">
    <property type="entry name" value="Lipase_GDSL_2"/>
    <property type="match status" value="1"/>
</dbReference>
<dbReference type="PROSITE" id="PS50927">
    <property type="entry name" value="BULB_LECTIN"/>
    <property type="match status" value="1"/>
</dbReference>
<sequence>MTMQGPSPRRRQLALALGTLLLFSAGAQAASTLTPWVGSWAVAQKPIGDASPTGKTLRHIVHTSIGGSSARVHLSNAYGDGPLTISDIHVAVSAGGSSVRPETDHLLTVNGLSSVTLAAGQEVDTDGIDMAVPALSDVGISFYVSQAPAALTGHDFSGQTRYDATGDVAGQATINAGASQNYVFVTNLDVQGAAPQGAVVLLGASISNGTGSSFNENTRWSNDFAARLVNAGKNVGVINEGIAGNTLLRDGSGPSAANRFDHDVLGQPGARWVIFSDDPINDLGDRPVPSADALITAEQSLITRAHNAGFRFLCSTLTPFQGSGSWSQEGETARQKINAFIRSADSGCDGIVDQDAATHDPANPTQYLPAYDSGDHLHPNDAGHQAIANAIDLTLFTSPGQPAIAPPTGCGSIGPGEGILPGQSVTSCDGGYHLDLQNDSNGVLYKATGVSLWTTGTYNRGAGELRLDPDGNLVVYGSLGTKLWQSSSGGHPDARLFVQGDGNVVIYDANGPIWSSNTAGQ</sequence>
<dbReference type="PANTHER" id="PTHR43784:SF2">
    <property type="entry name" value="GDSL-LIKE LIPASE_ACYLHYDROLASE, PUTATIVE (AFU_ORTHOLOGUE AFUA_2G00820)-RELATED"/>
    <property type="match status" value="1"/>
</dbReference>
<organism evidence="3 4">
    <name type="scientific">Luteibacter anthropi</name>
    <dbReference type="NCBI Taxonomy" id="564369"/>
    <lineage>
        <taxon>Bacteria</taxon>
        <taxon>Pseudomonadati</taxon>
        <taxon>Pseudomonadota</taxon>
        <taxon>Gammaproteobacteria</taxon>
        <taxon>Lysobacterales</taxon>
        <taxon>Rhodanobacteraceae</taxon>
        <taxon>Luteibacter</taxon>
    </lineage>
</organism>